<evidence type="ECO:0000313" key="2">
    <source>
        <dbReference type="Proteomes" id="UP000827284"/>
    </source>
</evidence>
<comment type="caution">
    <text evidence="1">The sequence shown here is derived from an EMBL/GenBank/DDBJ whole genome shotgun (WGS) entry which is preliminary data.</text>
</comment>
<dbReference type="AlphaFoldDB" id="A0A9P3H7L0"/>
<dbReference type="PANTHER" id="PTHR38696:SF1">
    <property type="entry name" value="MEDIATOR OF RNA POLYMERASE II TRANSCRIPTION SUBUNIT 13"/>
    <property type="match status" value="1"/>
</dbReference>
<evidence type="ECO:0000313" key="1">
    <source>
        <dbReference type="EMBL" id="GJJ71539.1"/>
    </source>
</evidence>
<keyword evidence="2" id="KW-1185">Reference proteome</keyword>
<gene>
    <name evidence="1" type="ORF">EMPS_03889</name>
</gene>
<proteinExistence type="predicted"/>
<dbReference type="Proteomes" id="UP000827284">
    <property type="component" value="Unassembled WGS sequence"/>
</dbReference>
<dbReference type="OrthoDB" id="58379at2759"/>
<dbReference type="EMBL" id="BQFW01000005">
    <property type="protein sequence ID" value="GJJ71539.1"/>
    <property type="molecule type" value="Genomic_DNA"/>
</dbReference>
<organism evidence="1 2">
    <name type="scientific">Entomortierella parvispora</name>
    <dbReference type="NCBI Taxonomy" id="205924"/>
    <lineage>
        <taxon>Eukaryota</taxon>
        <taxon>Fungi</taxon>
        <taxon>Fungi incertae sedis</taxon>
        <taxon>Mucoromycota</taxon>
        <taxon>Mortierellomycotina</taxon>
        <taxon>Mortierellomycetes</taxon>
        <taxon>Mortierellales</taxon>
        <taxon>Mortierellaceae</taxon>
        <taxon>Entomortierella</taxon>
    </lineage>
</organism>
<accession>A0A9P3H7L0</accession>
<reference evidence="1" key="1">
    <citation type="submission" date="2021-11" db="EMBL/GenBank/DDBJ databases">
        <authorList>
            <person name="Herlambang A."/>
            <person name="Guo Y."/>
            <person name="Takashima Y."/>
            <person name="Nishizawa T."/>
        </authorList>
    </citation>
    <scope>NUCLEOTIDE SEQUENCE</scope>
    <source>
        <strain evidence="1">E1425</strain>
    </source>
</reference>
<name>A0A9P3H7L0_9FUNG</name>
<reference evidence="1" key="2">
    <citation type="journal article" date="2022" name="Microbiol. Resour. Announc.">
        <title>Whole-Genome Sequence of Entomortierella parvispora E1425, a Mucoromycotan Fungus Associated with Burkholderiaceae-Related Endosymbiotic Bacteria.</title>
        <authorList>
            <person name="Herlambang A."/>
            <person name="Guo Y."/>
            <person name="Takashima Y."/>
            <person name="Narisawa K."/>
            <person name="Ohta H."/>
            <person name="Nishizawa T."/>
        </authorList>
    </citation>
    <scope>NUCLEOTIDE SEQUENCE</scope>
    <source>
        <strain evidence="1">E1425</strain>
    </source>
</reference>
<sequence length="207" mass="23057">MGKVHDTTTTFTHRANIDDAGTSSDLPDYSAVSLESHHLSADICCISLHGNDKIRLIEAPFDLIDSIRETILDAWGPIQKEERIPPAHQFKLSGYPWVGSGSEGVKSRRLLYRLLKTMVERGWNLIQAADVSKDSVDLDAMFFERMTPGLGASVVDRNVDMFAVSFNKTDVVRLIDAPLVLTAFVRDVIAKNWSKGYDNKSNQTCTK</sequence>
<protein>
    <submittedName>
        <fullName evidence="1">Uncharacterized protein</fullName>
    </submittedName>
</protein>
<dbReference type="PANTHER" id="PTHR38696">
    <property type="entry name" value="MEDIATOR OF RNA POLYMERASE II TRANSCRIPTION SUBUNIT 13"/>
    <property type="match status" value="1"/>
</dbReference>